<dbReference type="RefSeq" id="WP_186938305.1">
    <property type="nucleotide sequence ID" value="NZ_JACOOA010000002.1"/>
</dbReference>
<proteinExistence type="predicted"/>
<dbReference type="Proteomes" id="UP000622448">
    <property type="component" value="Unassembled WGS sequence"/>
</dbReference>
<keyword evidence="3" id="KW-1185">Reference proteome</keyword>
<comment type="caution">
    <text evidence="2">The sequence shown here is derived from an EMBL/GenBank/DDBJ whole genome shotgun (WGS) entry which is preliminary data.</text>
</comment>
<feature type="region of interest" description="Disordered" evidence="1">
    <location>
        <begin position="74"/>
        <end position="102"/>
    </location>
</feature>
<evidence type="ECO:0000256" key="1">
    <source>
        <dbReference type="SAM" id="MobiDB-lite"/>
    </source>
</evidence>
<name>A0ABR7BQ40_9ACTN</name>
<sequence length="102" mass="11577">MMGLFQPDTCCAICETKQGDDEHFDKCRILFDDGIRRLSFVCPECMAEYDLRGESDADEELDLEIGYEPPHYVPKESMAEHAISAVDDEDEPELGNIDKGDR</sequence>
<reference evidence="2 3" key="1">
    <citation type="submission" date="2020-08" db="EMBL/GenBank/DDBJ databases">
        <title>Genome public.</title>
        <authorList>
            <person name="Liu C."/>
            <person name="Sun Q."/>
        </authorList>
    </citation>
    <scope>NUCLEOTIDE SEQUENCE [LARGE SCALE GENOMIC DNA]</scope>
    <source>
        <strain evidence="2 3">NSJ-70</strain>
    </source>
</reference>
<evidence type="ECO:0000313" key="3">
    <source>
        <dbReference type="Proteomes" id="UP000622448"/>
    </source>
</evidence>
<organism evidence="2 3">
    <name type="scientific">Eggerthella hominis</name>
    <dbReference type="NCBI Taxonomy" id="2763043"/>
    <lineage>
        <taxon>Bacteria</taxon>
        <taxon>Bacillati</taxon>
        <taxon>Actinomycetota</taxon>
        <taxon>Coriobacteriia</taxon>
        <taxon>Eggerthellales</taxon>
        <taxon>Eggerthellaceae</taxon>
        <taxon>Eggerthella</taxon>
    </lineage>
</organism>
<accession>A0ABR7BQ40</accession>
<protein>
    <submittedName>
        <fullName evidence="2">Uncharacterized protein</fullName>
    </submittedName>
</protein>
<dbReference type="EMBL" id="JACOOA010000002">
    <property type="protein sequence ID" value="MBC5583723.1"/>
    <property type="molecule type" value="Genomic_DNA"/>
</dbReference>
<evidence type="ECO:0000313" key="2">
    <source>
        <dbReference type="EMBL" id="MBC5583723.1"/>
    </source>
</evidence>
<gene>
    <name evidence="2" type="ORF">H8S61_05895</name>
</gene>